<dbReference type="PIRSF" id="PIRSF011484">
    <property type="entry name" value="YaeQ"/>
    <property type="match status" value="1"/>
</dbReference>
<accession>A0A4P7XCP2</accession>
<dbReference type="OrthoDB" id="5293309at2"/>
<dbReference type="EMBL" id="CP031093">
    <property type="protein sequence ID" value="QCF24619.1"/>
    <property type="molecule type" value="Genomic_DNA"/>
</dbReference>
<dbReference type="Gene3D" id="3.10.640.10">
    <property type="entry name" value="Restriction endonuclease-like alpha-beta roll domain"/>
    <property type="match status" value="1"/>
</dbReference>
<evidence type="ECO:0000313" key="2">
    <source>
        <dbReference type="Proteomes" id="UP000298049"/>
    </source>
</evidence>
<dbReference type="AlphaFoldDB" id="A0A4P7XCP2"/>
<dbReference type="KEGG" id="hmi:soil367_00865"/>
<dbReference type="InterPro" id="IPR038590">
    <property type="entry name" value="YaeQ_sf"/>
</dbReference>
<dbReference type="InterPro" id="IPR011335">
    <property type="entry name" value="Restrct_endonuc-II-like"/>
</dbReference>
<protein>
    <recommendedName>
        <fullName evidence="3">YaeQ family protein</fullName>
    </recommendedName>
</protein>
<gene>
    <name evidence="1" type="ORF">soil367_00865</name>
</gene>
<dbReference type="Pfam" id="PF07152">
    <property type="entry name" value="YaeQ"/>
    <property type="match status" value="1"/>
</dbReference>
<dbReference type="PANTHER" id="PTHR38784:SF1">
    <property type="entry name" value="SUCROSE PHOSPHORYLASE"/>
    <property type="match status" value="1"/>
</dbReference>
<dbReference type="CDD" id="cd22368">
    <property type="entry name" value="YaeQ-like"/>
    <property type="match status" value="1"/>
</dbReference>
<proteinExistence type="predicted"/>
<evidence type="ECO:0008006" key="3">
    <source>
        <dbReference type="Google" id="ProtNLM"/>
    </source>
</evidence>
<sequence length="180" mass="20753">MALKATIFKATVQVADMDRHYYDELQLTLARHPSETDERMMVRLLAFILHASEQLQFTRGISTEDEPDLWQKSLSGEIELWVDLGLPDESRIRKACSRAREARLYTYGDRAMPPWWEKMQDKVRRFNNLEVIHLPADAVSAMAGLAQKSMALQCTIEDGQIWLGDEQTTVSILPRKLYPD</sequence>
<name>A0A4P7XCP2_9ALTE</name>
<keyword evidence="2" id="KW-1185">Reference proteome</keyword>
<organism evidence="1 2">
    <name type="scientific">Hydrocarboniclastica marina</name>
    <dbReference type="NCBI Taxonomy" id="2259620"/>
    <lineage>
        <taxon>Bacteria</taxon>
        <taxon>Pseudomonadati</taxon>
        <taxon>Pseudomonadota</taxon>
        <taxon>Gammaproteobacteria</taxon>
        <taxon>Alteromonadales</taxon>
        <taxon>Alteromonadaceae</taxon>
        <taxon>Hydrocarboniclastica</taxon>
    </lineage>
</organism>
<evidence type="ECO:0000313" key="1">
    <source>
        <dbReference type="EMBL" id="QCF24619.1"/>
    </source>
</evidence>
<dbReference type="SMART" id="SM01322">
    <property type="entry name" value="YaeQ"/>
    <property type="match status" value="1"/>
</dbReference>
<dbReference type="PANTHER" id="PTHR38784">
    <property type="entry name" value="SUCROSE PHOSPHORYLASE"/>
    <property type="match status" value="1"/>
</dbReference>
<reference evidence="1 2" key="1">
    <citation type="submission" date="2018-07" db="EMBL/GenBank/DDBJ databases">
        <title>Marsedoiliclastica nanhaica gen. nov. sp. nov., a novel marine hydrocarbonoclastic bacterium isolated from an in-situ enriched hydrocarbon-degrading consortium in deep-sea sediment.</title>
        <authorList>
            <person name="Dong C."/>
            <person name="Ma T."/>
            <person name="Liu R."/>
            <person name="Shao Z."/>
        </authorList>
    </citation>
    <scope>NUCLEOTIDE SEQUENCE [LARGE SCALE GENOMIC DNA]</scope>
    <source>
        <strain evidence="2">soil36-7</strain>
    </source>
</reference>
<dbReference type="RefSeq" id="WP_136546000.1">
    <property type="nucleotide sequence ID" value="NZ_CP031093.1"/>
</dbReference>
<dbReference type="Proteomes" id="UP000298049">
    <property type="component" value="Chromosome"/>
</dbReference>
<dbReference type="InterPro" id="IPR009822">
    <property type="entry name" value="YaeQ"/>
</dbReference>
<dbReference type="SUPFAM" id="SSF52980">
    <property type="entry name" value="Restriction endonuclease-like"/>
    <property type="match status" value="1"/>
</dbReference>